<dbReference type="SMART" id="SM00256">
    <property type="entry name" value="FBOX"/>
    <property type="match status" value="1"/>
</dbReference>
<organism evidence="2 3">
    <name type="scientific">Helicocarpus griseus UAMH5409</name>
    <dbReference type="NCBI Taxonomy" id="1447875"/>
    <lineage>
        <taxon>Eukaryota</taxon>
        <taxon>Fungi</taxon>
        <taxon>Dikarya</taxon>
        <taxon>Ascomycota</taxon>
        <taxon>Pezizomycotina</taxon>
        <taxon>Eurotiomycetes</taxon>
        <taxon>Eurotiomycetidae</taxon>
        <taxon>Onygenales</taxon>
        <taxon>Ajellomycetaceae</taxon>
        <taxon>Helicocarpus</taxon>
    </lineage>
</organism>
<dbReference type="Pfam" id="PF12937">
    <property type="entry name" value="F-box-like"/>
    <property type="match status" value="1"/>
</dbReference>
<reference evidence="2 3" key="1">
    <citation type="submission" date="2017-10" db="EMBL/GenBank/DDBJ databases">
        <title>Comparative genomics in systemic dimorphic fungi from Ajellomycetaceae.</title>
        <authorList>
            <person name="Munoz J.F."/>
            <person name="Mcewen J.G."/>
            <person name="Clay O.K."/>
            <person name="Cuomo C.A."/>
        </authorList>
    </citation>
    <scope>NUCLEOTIDE SEQUENCE [LARGE SCALE GENOMIC DNA]</scope>
    <source>
        <strain evidence="2 3">UAMH5409</strain>
    </source>
</reference>
<dbReference type="SUPFAM" id="SSF81383">
    <property type="entry name" value="F-box domain"/>
    <property type="match status" value="1"/>
</dbReference>
<dbReference type="InterPro" id="IPR036047">
    <property type="entry name" value="F-box-like_dom_sf"/>
</dbReference>
<dbReference type="OrthoDB" id="4185807at2759"/>
<accession>A0A2B7YC11</accession>
<keyword evidence="3" id="KW-1185">Reference proteome</keyword>
<gene>
    <name evidence="2" type="ORF">AJ79_00470</name>
</gene>
<name>A0A2B7YC11_9EURO</name>
<comment type="caution">
    <text evidence="2">The sequence shown here is derived from an EMBL/GenBank/DDBJ whole genome shotgun (WGS) entry which is preliminary data.</text>
</comment>
<sequence length="149" mass="16800">MNGYPTTTNLLWSSRGRPVIRKNRLGKSKNFKPLFSPLLDSLRLLPPELLFQIFGDLDFRTLTRLRCTSRAYKAAVESFPAYRHLMENAPVTLEALSISDILTHHSAEALSRALWSEQCVSCNNPGPFLFIPTAERCCHACISQKDGFS</sequence>
<evidence type="ECO:0000259" key="1">
    <source>
        <dbReference type="PROSITE" id="PS50181"/>
    </source>
</evidence>
<dbReference type="AlphaFoldDB" id="A0A2B7YC11"/>
<dbReference type="PROSITE" id="PS50181">
    <property type="entry name" value="FBOX"/>
    <property type="match status" value="1"/>
</dbReference>
<dbReference type="Proteomes" id="UP000223968">
    <property type="component" value="Unassembled WGS sequence"/>
</dbReference>
<protein>
    <recommendedName>
        <fullName evidence="1">F-box domain-containing protein</fullName>
    </recommendedName>
</protein>
<evidence type="ECO:0000313" key="3">
    <source>
        <dbReference type="Proteomes" id="UP000223968"/>
    </source>
</evidence>
<dbReference type="InterPro" id="IPR001810">
    <property type="entry name" value="F-box_dom"/>
</dbReference>
<dbReference type="STRING" id="1447875.A0A2B7YC11"/>
<proteinExistence type="predicted"/>
<evidence type="ECO:0000313" key="2">
    <source>
        <dbReference type="EMBL" id="PGH18402.1"/>
    </source>
</evidence>
<feature type="domain" description="F-box" evidence="1">
    <location>
        <begin position="39"/>
        <end position="85"/>
    </location>
</feature>
<dbReference type="Gene3D" id="1.20.1280.50">
    <property type="match status" value="1"/>
</dbReference>
<dbReference type="EMBL" id="PDNB01000004">
    <property type="protein sequence ID" value="PGH18402.1"/>
    <property type="molecule type" value="Genomic_DNA"/>
</dbReference>